<evidence type="ECO:0000313" key="14">
    <source>
        <dbReference type="EMBL" id="XDT73692.1"/>
    </source>
</evidence>
<comment type="similarity">
    <text evidence="10">In the C-terminal section; belongs to the DAO family.</text>
</comment>
<proteinExistence type="inferred from homology"/>
<dbReference type="GO" id="GO:0016645">
    <property type="term" value="F:oxidoreductase activity, acting on the CH-NH group of donors"/>
    <property type="evidence" value="ECO:0007669"/>
    <property type="project" value="InterPro"/>
</dbReference>
<dbReference type="InterPro" id="IPR047785">
    <property type="entry name" value="tRNA_MNMC2"/>
</dbReference>
<dbReference type="GO" id="GO:0004808">
    <property type="term" value="F:tRNA (5-methylaminomethyl-2-thiouridylate)(34)-methyltransferase activity"/>
    <property type="evidence" value="ECO:0007669"/>
    <property type="project" value="UniProtKB-EC"/>
</dbReference>
<dbReference type="GO" id="GO:0032259">
    <property type="term" value="P:methylation"/>
    <property type="evidence" value="ECO:0007669"/>
    <property type="project" value="UniProtKB-KW"/>
</dbReference>
<dbReference type="SUPFAM" id="SSF54373">
    <property type="entry name" value="FAD-linked reductases, C-terminal domain"/>
    <property type="match status" value="1"/>
</dbReference>
<evidence type="ECO:0000259" key="12">
    <source>
        <dbReference type="Pfam" id="PF01266"/>
    </source>
</evidence>
<dbReference type="Gene3D" id="3.30.9.10">
    <property type="entry name" value="D-Amino Acid Oxidase, subunit A, domain 2"/>
    <property type="match status" value="1"/>
</dbReference>
<gene>
    <name evidence="10 14" type="primary">mnmC</name>
    <name evidence="14" type="ORF">AAIA72_06915</name>
</gene>
<dbReference type="GO" id="GO:0005737">
    <property type="term" value="C:cytoplasm"/>
    <property type="evidence" value="ECO:0007669"/>
    <property type="project" value="UniProtKB-SubCell"/>
</dbReference>
<dbReference type="InterPro" id="IPR023032">
    <property type="entry name" value="tRNA_MAMT_biosynth_bifunc_MnmC"/>
</dbReference>
<dbReference type="SUPFAM" id="SSF51905">
    <property type="entry name" value="FAD/NAD(P)-binding domain"/>
    <property type="match status" value="1"/>
</dbReference>
<keyword evidence="2 10" id="KW-0489">Methyltransferase</keyword>
<name>A0AB39V0B6_9GAMM</name>
<dbReference type="GO" id="GO:0002097">
    <property type="term" value="P:tRNA wobble base modification"/>
    <property type="evidence" value="ECO:0007669"/>
    <property type="project" value="UniProtKB-UniRule"/>
</dbReference>
<dbReference type="InterPro" id="IPR036188">
    <property type="entry name" value="FAD/NAD-bd_sf"/>
</dbReference>
<dbReference type="EC" id="2.1.1.61" evidence="10"/>
<sequence length="637" mass="69113">MTDGPWLPWAEPVWDEAGTPSSPEYGDVYFSRLDGLAESRHVFIRGNALEERFSALDSCATFVVAETGFGTGLNILALLDVFLAHAPASARLHIFSIEKHPLHPDDIRRAALHRSVPGHLTDLLLDLCPEPLKGLHRRSTADGRITLSLYFGDVREALDEVRFGADAWFLDGFSPARNPDMWADDVLERIRHHTAPGGTLATFTAAGRIRRTLAALGFVVEKAPGFGHKRDMTRARLPGHHTRHRPGQVVIIGAGIAGACLARQLAGMDVEVMILEKGAAVASGASGNPQGALYFKPGVDYSPHTALHAAAYGYARRFYASQTPEHWQPTGLLALAYSEHEARRQARFLSRNTYGTWIRQADPQESAVRTGLSVPAGGLWFPGGGWLRPARIVRSLLDHPRIRIHTGATVTTLCTGLVNWRDAEGHEHECGCDAVVLAAGAETRFWLPPAPRPVLKPIRGQVISARIPGWPVRTVICADGYMMPADHGQVTLGASFRPNDDCCEPSNEETLQILRQAAEVFPESGALTEGAEWVPRVSVRAAAPDYMPVIGQLAPGVHVFSGLGSKGFLLAPLLSAHLADTLSESVPALPQSLTRRVDISRFQGMEPPRERIFCSTQSEHGHPDSGESGGENSRAGH</sequence>
<dbReference type="GO" id="GO:0050660">
    <property type="term" value="F:flavin adenine dinucleotide binding"/>
    <property type="evidence" value="ECO:0007669"/>
    <property type="project" value="UniProtKB-UniRule"/>
</dbReference>
<dbReference type="NCBIfam" id="TIGR03197">
    <property type="entry name" value="MnmC_Cterm"/>
    <property type="match status" value="1"/>
</dbReference>
<reference evidence="14" key="1">
    <citation type="submission" date="2024-05" db="EMBL/GenBank/DDBJ databases">
        <title>Genome sequencing of novel strain.</title>
        <authorList>
            <person name="Ganbat D."/>
            <person name="Ganbat S."/>
            <person name="Lee S.-J."/>
        </authorList>
    </citation>
    <scope>NUCLEOTIDE SEQUENCE</scope>
    <source>
        <strain evidence="14">SMD15-11</strain>
    </source>
</reference>
<evidence type="ECO:0000256" key="5">
    <source>
        <dbReference type="ARBA" id="ARBA00022691"/>
    </source>
</evidence>
<dbReference type="EC" id="1.5.-.-" evidence="10"/>
<keyword evidence="4 10" id="KW-0808">Transferase</keyword>
<keyword evidence="6 10" id="KW-0819">tRNA processing</keyword>
<feature type="region of interest" description="tRNA (mnm(5)s(2)U34)-methyltransferase" evidence="10">
    <location>
        <begin position="1"/>
        <end position="238"/>
    </location>
</feature>
<comment type="catalytic activity">
    <reaction evidence="10">
        <text>5-aminomethyl-2-thiouridine(34) in tRNA + S-adenosyl-L-methionine = 5-methylaminomethyl-2-thiouridine(34) in tRNA + S-adenosyl-L-homocysteine + H(+)</text>
        <dbReference type="Rhea" id="RHEA:19569"/>
        <dbReference type="Rhea" id="RHEA-COMP:10195"/>
        <dbReference type="Rhea" id="RHEA-COMP:10197"/>
        <dbReference type="ChEBI" id="CHEBI:15378"/>
        <dbReference type="ChEBI" id="CHEBI:57856"/>
        <dbReference type="ChEBI" id="CHEBI:59789"/>
        <dbReference type="ChEBI" id="CHEBI:74454"/>
        <dbReference type="ChEBI" id="CHEBI:74455"/>
        <dbReference type="EC" id="2.1.1.61"/>
    </reaction>
</comment>
<comment type="similarity">
    <text evidence="10">In the N-terminal section; belongs to the methyltransferase superfamily. tRNA (mnm(5)s(2)U34)-methyltransferase family.</text>
</comment>
<evidence type="ECO:0000256" key="9">
    <source>
        <dbReference type="ARBA" id="ARBA00023268"/>
    </source>
</evidence>
<dbReference type="Gene3D" id="3.40.50.150">
    <property type="entry name" value="Vaccinia Virus protein VP39"/>
    <property type="match status" value="1"/>
</dbReference>
<feature type="region of interest" description="FAD-dependent cmnm(5)s(2)U34 oxidoreductase" evidence="10">
    <location>
        <begin position="252"/>
        <end position="637"/>
    </location>
</feature>
<evidence type="ECO:0000256" key="8">
    <source>
        <dbReference type="ARBA" id="ARBA00023002"/>
    </source>
</evidence>
<keyword evidence="7 10" id="KW-0274">FAD</keyword>
<dbReference type="PANTHER" id="PTHR13847:SF283">
    <property type="entry name" value="TRNA 5-METHYLAMINOMETHYL-2-THIOURIDINE BIOSYNTHESIS BIFUNCTIONAL PROTEIN MNMC"/>
    <property type="match status" value="1"/>
</dbReference>
<keyword evidence="9 10" id="KW-0511">Multifunctional enzyme</keyword>
<feature type="domain" description="FAD dependent oxidoreductase" evidence="12">
    <location>
        <begin position="249"/>
        <end position="580"/>
    </location>
</feature>
<evidence type="ECO:0000256" key="10">
    <source>
        <dbReference type="HAMAP-Rule" id="MF_01102"/>
    </source>
</evidence>
<dbReference type="EMBL" id="CP154858">
    <property type="protein sequence ID" value="XDT73692.1"/>
    <property type="molecule type" value="Genomic_DNA"/>
</dbReference>
<dbReference type="AlphaFoldDB" id="A0AB39V0B6"/>
<dbReference type="SUPFAM" id="SSF53335">
    <property type="entry name" value="S-adenosyl-L-methionine-dependent methyltransferases"/>
    <property type="match status" value="1"/>
</dbReference>
<keyword evidence="5 10" id="KW-0949">S-adenosyl-L-methionine</keyword>
<protein>
    <recommendedName>
        <fullName evidence="10">tRNA 5-methylaminomethyl-2-thiouridine biosynthesis bifunctional protein MnmC</fullName>
        <shortName evidence="10">tRNA mnm(5)s(2)U biosynthesis bifunctional protein</shortName>
    </recommendedName>
    <domain>
        <recommendedName>
            <fullName evidence="10">tRNA (mnm(5)s(2)U34)-methyltransferase</fullName>
            <ecNumber evidence="10">2.1.1.61</ecNumber>
        </recommendedName>
    </domain>
    <domain>
        <recommendedName>
            <fullName evidence="10">FAD-dependent cmnm(5)s(2)U34 oxidoreductase</fullName>
            <ecNumber evidence="10">1.5.-.-</ecNumber>
        </recommendedName>
    </domain>
</protein>
<dbReference type="InterPro" id="IPR008471">
    <property type="entry name" value="MnmC-like_methylTransf"/>
</dbReference>
<dbReference type="KEGG" id="tcd:AAIA72_06915"/>
<evidence type="ECO:0000256" key="11">
    <source>
        <dbReference type="SAM" id="MobiDB-lite"/>
    </source>
</evidence>
<organism evidence="14">
    <name type="scientific">Thermohahella caldifontis</name>
    <dbReference type="NCBI Taxonomy" id="3142973"/>
    <lineage>
        <taxon>Bacteria</taxon>
        <taxon>Pseudomonadati</taxon>
        <taxon>Pseudomonadota</taxon>
        <taxon>Gammaproteobacteria</taxon>
        <taxon>Oceanospirillales</taxon>
        <taxon>Hahellaceae</taxon>
        <taxon>Thermohahella</taxon>
    </lineage>
</organism>
<dbReference type="PANTHER" id="PTHR13847">
    <property type="entry name" value="SARCOSINE DEHYDROGENASE-RELATED"/>
    <property type="match status" value="1"/>
</dbReference>
<comment type="cofactor">
    <cofactor evidence="10">
        <name>FAD</name>
        <dbReference type="ChEBI" id="CHEBI:57692"/>
    </cofactor>
</comment>
<dbReference type="Pfam" id="PF05430">
    <property type="entry name" value="Methyltransf_30"/>
    <property type="match status" value="1"/>
</dbReference>
<evidence type="ECO:0000256" key="3">
    <source>
        <dbReference type="ARBA" id="ARBA00022630"/>
    </source>
</evidence>
<evidence type="ECO:0000256" key="6">
    <source>
        <dbReference type="ARBA" id="ARBA00022694"/>
    </source>
</evidence>
<dbReference type="HAMAP" id="MF_01102">
    <property type="entry name" value="MnmC"/>
    <property type="match status" value="1"/>
</dbReference>
<dbReference type="RefSeq" id="WP_369602675.1">
    <property type="nucleotide sequence ID" value="NZ_CP154858.1"/>
</dbReference>
<evidence type="ECO:0000256" key="2">
    <source>
        <dbReference type="ARBA" id="ARBA00022603"/>
    </source>
</evidence>
<keyword evidence="8 10" id="KW-0560">Oxidoreductase</keyword>
<comment type="subcellular location">
    <subcellularLocation>
        <location evidence="10">Cytoplasm</location>
    </subcellularLocation>
</comment>
<accession>A0AB39V0B6</accession>
<evidence type="ECO:0000259" key="13">
    <source>
        <dbReference type="Pfam" id="PF05430"/>
    </source>
</evidence>
<keyword evidence="3 10" id="KW-0285">Flavoprotein</keyword>
<dbReference type="InterPro" id="IPR029063">
    <property type="entry name" value="SAM-dependent_MTases_sf"/>
</dbReference>
<evidence type="ECO:0000256" key="7">
    <source>
        <dbReference type="ARBA" id="ARBA00022827"/>
    </source>
</evidence>
<dbReference type="InterPro" id="IPR006076">
    <property type="entry name" value="FAD-dep_OxRdtase"/>
</dbReference>
<dbReference type="InterPro" id="IPR017610">
    <property type="entry name" value="tRNA_S-uridine_synth_MnmC_C"/>
</dbReference>
<feature type="domain" description="MnmC-like methyltransferase" evidence="13">
    <location>
        <begin position="124"/>
        <end position="237"/>
    </location>
</feature>
<dbReference type="Pfam" id="PF01266">
    <property type="entry name" value="DAO"/>
    <property type="match status" value="1"/>
</dbReference>
<dbReference type="NCBIfam" id="NF033855">
    <property type="entry name" value="tRNA_MNMC2"/>
    <property type="match status" value="1"/>
</dbReference>
<comment type="function">
    <text evidence="10">Catalyzes the last two steps in the biosynthesis of 5-methylaminomethyl-2-thiouridine (mnm(5)s(2)U) at the wobble position (U34) in tRNA. Catalyzes the FAD-dependent demodification of cmnm(5)s(2)U34 to nm(5)s(2)U34, followed by the transfer of a methyl group from S-adenosyl-L-methionine to nm(5)s(2)U34, to form mnm(5)s(2)U34.</text>
</comment>
<evidence type="ECO:0000256" key="4">
    <source>
        <dbReference type="ARBA" id="ARBA00022679"/>
    </source>
</evidence>
<dbReference type="Gene3D" id="3.50.50.60">
    <property type="entry name" value="FAD/NAD(P)-binding domain"/>
    <property type="match status" value="1"/>
</dbReference>
<feature type="region of interest" description="Disordered" evidence="11">
    <location>
        <begin position="615"/>
        <end position="637"/>
    </location>
</feature>
<keyword evidence="1 10" id="KW-0963">Cytoplasm</keyword>
<evidence type="ECO:0000256" key="1">
    <source>
        <dbReference type="ARBA" id="ARBA00022490"/>
    </source>
</evidence>